<evidence type="ECO:0000313" key="4">
    <source>
        <dbReference type="Proteomes" id="UP000289257"/>
    </source>
</evidence>
<dbReference type="SUPFAM" id="SSF49299">
    <property type="entry name" value="PKD domain"/>
    <property type="match status" value="1"/>
</dbReference>
<gene>
    <name evidence="3" type="ORF">EOT05_00420</name>
</gene>
<keyword evidence="1" id="KW-1133">Transmembrane helix</keyword>
<dbReference type="Proteomes" id="UP000289257">
    <property type="component" value="Unassembled WGS sequence"/>
</dbReference>
<dbReference type="Gene3D" id="2.60.40.10">
    <property type="entry name" value="Immunoglobulins"/>
    <property type="match status" value="1"/>
</dbReference>
<keyword evidence="1" id="KW-0812">Transmembrane</keyword>
<reference evidence="3" key="1">
    <citation type="submission" date="2019-01" db="EMBL/GenBank/DDBJ databases">
        <title>Genomic signatures and co-occurrence patterns of the ultra-small Saccharimodia (Patescibacteria phylum) suggest a symbiotic lifestyle.</title>
        <authorList>
            <person name="Lemos L."/>
            <person name="Medeiros J."/>
            <person name="Andreote F."/>
            <person name="Fernandes G."/>
            <person name="Varani A."/>
            <person name="Oliveira G."/>
            <person name="Pylro V."/>
        </authorList>
    </citation>
    <scope>NUCLEOTIDE SEQUENCE [LARGE SCALE GENOMIC DNA]</scope>
    <source>
        <strain evidence="3">AMD02</strain>
    </source>
</reference>
<protein>
    <recommendedName>
        <fullName evidence="2">PKD domain-containing protein</fullName>
    </recommendedName>
</protein>
<evidence type="ECO:0000256" key="1">
    <source>
        <dbReference type="SAM" id="Phobius"/>
    </source>
</evidence>
<keyword evidence="4" id="KW-1185">Reference proteome</keyword>
<accession>A0A4Q0AGE5</accession>
<organism evidence="3 4">
    <name type="scientific">Candidatus Microsaccharimonas sossegonensis</name>
    <dbReference type="NCBI Taxonomy" id="2506948"/>
    <lineage>
        <taxon>Bacteria</taxon>
        <taxon>Candidatus Saccharimonadota</taxon>
        <taxon>Candidatus Saccharimonadia</taxon>
        <taxon>Candidatus Saccharimonadales</taxon>
        <taxon>Candidatus Saccharimonadaceae</taxon>
        <taxon>Candidatus Microsaccharimonas</taxon>
    </lineage>
</organism>
<evidence type="ECO:0000313" key="3">
    <source>
        <dbReference type="EMBL" id="RWZ78221.1"/>
    </source>
</evidence>
<name>A0A4Q0AGE5_9BACT</name>
<feature type="transmembrane region" description="Helical" evidence="1">
    <location>
        <begin position="40"/>
        <end position="60"/>
    </location>
</feature>
<comment type="caution">
    <text evidence="3">The sequence shown here is derived from an EMBL/GenBank/DDBJ whole genome shotgun (WGS) entry which is preliminary data.</text>
</comment>
<dbReference type="InterPro" id="IPR000601">
    <property type="entry name" value="PKD_dom"/>
</dbReference>
<keyword evidence="1" id="KW-0472">Membrane</keyword>
<dbReference type="EMBL" id="SCKX01000001">
    <property type="protein sequence ID" value="RWZ78221.1"/>
    <property type="molecule type" value="Genomic_DNA"/>
</dbReference>
<feature type="transmembrane region" description="Helical" evidence="1">
    <location>
        <begin position="341"/>
        <end position="363"/>
    </location>
</feature>
<feature type="domain" description="PKD" evidence="2">
    <location>
        <begin position="253"/>
        <end position="315"/>
    </location>
</feature>
<dbReference type="PROSITE" id="PS50093">
    <property type="entry name" value="PKD"/>
    <property type="match status" value="1"/>
</dbReference>
<dbReference type="AlphaFoldDB" id="A0A4Q0AGE5"/>
<evidence type="ECO:0000259" key="2">
    <source>
        <dbReference type="PROSITE" id="PS50093"/>
    </source>
</evidence>
<dbReference type="InterPro" id="IPR035986">
    <property type="entry name" value="PKD_dom_sf"/>
</dbReference>
<dbReference type="InterPro" id="IPR013783">
    <property type="entry name" value="Ig-like_fold"/>
</dbReference>
<sequence>MTKQKKTKGLLAYHIGASLVSIAPHPHTGRRIHRRHTSHGALILILLLTGILLFNNLSALRAFGLQSSGSTTVTVNVAGNPPSTGADITYPTNNSITRSPEIQVVGTCPAQLLVATYNNGMFAGSSICKNDSTYATVIQLVVGTNILQSQDYDGLNQPGPATSQVRITRMQDPSANGNGTPTIATSPNDIVPNPKPSVAEPAPQPSVNPCFDMSKTKALNPVNPTIIANCIKRSVFTGDTVSLPIRVTGGNAPYALLINWGDGTTDLKTVLTTEYTNYQHTYNTAGIIGVSIKVTDAKGVTSFLQTVVQVNGSTTPGVKTSPFTNIINGLGTVWTDAPVPLYVAAVTLVLGFWVGDIFQRLFANDGKRVKSRKA</sequence>
<proteinExistence type="predicted"/>